<comment type="caution">
    <text evidence="2">The sequence shown here is derived from an EMBL/GenBank/DDBJ whole genome shotgun (WGS) entry which is preliminary data.</text>
</comment>
<gene>
    <name evidence="2" type="ORF">EHO61_01155</name>
</gene>
<protein>
    <submittedName>
        <fullName evidence="2">Uncharacterized protein</fullName>
    </submittedName>
</protein>
<dbReference type="EMBL" id="RQEV01000001">
    <property type="protein sequence ID" value="TGK22417.1"/>
    <property type="molecule type" value="Genomic_DNA"/>
</dbReference>
<evidence type="ECO:0000313" key="3">
    <source>
        <dbReference type="Proteomes" id="UP000297855"/>
    </source>
</evidence>
<evidence type="ECO:0000313" key="2">
    <source>
        <dbReference type="EMBL" id="TGK22417.1"/>
    </source>
</evidence>
<organism evidence="2 3">
    <name type="scientific">Leptospira fluminis</name>
    <dbReference type="NCBI Taxonomy" id="2484979"/>
    <lineage>
        <taxon>Bacteria</taxon>
        <taxon>Pseudomonadati</taxon>
        <taxon>Spirochaetota</taxon>
        <taxon>Spirochaetia</taxon>
        <taxon>Leptospirales</taxon>
        <taxon>Leptospiraceae</taxon>
        <taxon>Leptospira</taxon>
    </lineage>
</organism>
<reference evidence="2" key="1">
    <citation type="journal article" date="2019" name="PLoS Negl. Trop. Dis.">
        <title>Revisiting the worldwide diversity of Leptospira species in the environment.</title>
        <authorList>
            <person name="Vincent A.T."/>
            <person name="Schiettekatte O."/>
            <person name="Bourhy P."/>
            <person name="Veyrier F.J."/>
            <person name="Picardeau M."/>
        </authorList>
    </citation>
    <scope>NUCLEOTIDE SEQUENCE [LARGE SCALE GENOMIC DNA]</scope>
    <source>
        <strain evidence="2">SCS5</strain>
    </source>
</reference>
<proteinExistence type="predicted"/>
<feature type="transmembrane region" description="Helical" evidence="1">
    <location>
        <begin position="6"/>
        <end position="26"/>
    </location>
</feature>
<sequence>MKIRSFALSFVAVLLLVLLLYFTYLLNRSLKLEDKIEYVKTSMGATVNSGKSLSYLIFKRPKGLFGYKYYFGARMGSDNPPFVQKYSPVLDSDRDSFDKIEDLTECGRDTYVLTLKMKSVVDYRLFSVFEKDTKIVDEKVLIACKKGKL</sequence>
<dbReference type="AlphaFoldDB" id="A0A4R9GVN4"/>
<dbReference type="Proteomes" id="UP000297855">
    <property type="component" value="Unassembled WGS sequence"/>
</dbReference>
<dbReference type="OrthoDB" id="339120at2"/>
<evidence type="ECO:0000256" key="1">
    <source>
        <dbReference type="SAM" id="Phobius"/>
    </source>
</evidence>
<dbReference type="RefSeq" id="WP_135811802.1">
    <property type="nucleotide sequence ID" value="NZ_RQEV01000001.1"/>
</dbReference>
<keyword evidence="1" id="KW-0812">Transmembrane</keyword>
<keyword evidence="1" id="KW-0472">Membrane</keyword>
<keyword evidence="3" id="KW-1185">Reference proteome</keyword>
<accession>A0A4R9GVN4</accession>
<name>A0A4R9GVN4_9LEPT</name>
<keyword evidence="1" id="KW-1133">Transmembrane helix</keyword>